<feature type="region of interest" description="Disordered" evidence="1">
    <location>
        <begin position="1"/>
        <end position="21"/>
    </location>
</feature>
<evidence type="ECO:0000256" key="1">
    <source>
        <dbReference type="SAM" id="MobiDB-lite"/>
    </source>
</evidence>
<organism evidence="2 3">
    <name type="scientific">Anisodus tanguticus</name>
    <dbReference type="NCBI Taxonomy" id="243964"/>
    <lineage>
        <taxon>Eukaryota</taxon>
        <taxon>Viridiplantae</taxon>
        <taxon>Streptophyta</taxon>
        <taxon>Embryophyta</taxon>
        <taxon>Tracheophyta</taxon>
        <taxon>Spermatophyta</taxon>
        <taxon>Magnoliopsida</taxon>
        <taxon>eudicotyledons</taxon>
        <taxon>Gunneridae</taxon>
        <taxon>Pentapetalae</taxon>
        <taxon>asterids</taxon>
        <taxon>lamiids</taxon>
        <taxon>Solanales</taxon>
        <taxon>Solanaceae</taxon>
        <taxon>Solanoideae</taxon>
        <taxon>Hyoscyameae</taxon>
        <taxon>Anisodus</taxon>
    </lineage>
</organism>
<keyword evidence="3" id="KW-1185">Reference proteome</keyword>
<evidence type="ECO:0000313" key="3">
    <source>
        <dbReference type="Proteomes" id="UP001291623"/>
    </source>
</evidence>
<protein>
    <submittedName>
        <fullName evidence="2">Uncharacterized protein</fullName>
    </submittedName>
</protein>
<dbReference type="AlphaFoldDB" id="A0AAE1SD17"/>
<sequence>MSPTQLRHNRHLTGTDVQHDPKSTFLKWVGGILTSSTLAFAFYSYSSPNYPSLSFSDTSQSLDHHPPKYLFRDAYRRKIFFNYEKRIRMRSPPEKVKKDNSSF</sequence>
<reference evidence="2" key="1">
    <citation type="submission" date="2023-12" db="EMBL/GenBank/DDBJ databases">
        <title>Genome assembly of Anisodus tanguticus.</title>
        <authorList>
            <person name="Wang Y.-J."/>
        </authorList>
    </citation>
    <scope>NUCLEOTIDE SEQUENCE</scope>
    <source>
        <strain evidence="2">KB-2021</strain>
        <tissue evidence="2">Leaf</tissue>
    </source>
</reference>
<name>A0AAE1SD17_9SOLA</name>
<gene>
    <name evidence="2" type="ORF">RND71_015172</name>
</gene>
<dbReference type="Proteomes" id="UP001291623">
    <property type="component" value="Unassembled WGS sequence"/>
</dbReference>
<proteinExistence type="predicted"/>
<dbReference type="EMBL" id="JAVYJV010000007">
    <property type="protein sequence ID" value="KAK4367292.1"/>
    <property type="molecule type" value="Genomic_DNA"/>
</dbReference>
<accession>A0AAE1SD17</accession>
<comment type="caution">
    <text evidence="2">The sequence shown here is derived from an EMBL/GenBank/DDBJ whole genome shotgun (WGS) entry which is preliminary data.</text>
</comment>
<evidence type="ECO:0000313" key="2">
    <source>
        <dbReference type="EMBL" id="KAK4367292.1"/>
    </source>
</evidence>